<feature type="region of interest" description="Disordered" evidence="3">
    <location>
        <begin position="676"/>
        <end position="751"/>
    </location>
</feature>
<protein>
    <submittedName>
        <fullName evidence="5">Sushi repeat containing protein X-linked</fullName>
    </submittedName>
</protein>
<evidence type="ECO:0000313" key="6">
    <source>
        <dbReference type="Proteomes" id="UP000291000"/>
    </source>
</evidence>
<dbReference type="PROSITE" id="PS50012">
    <property type="entry name" value="RCC1_3"/>
    <property type="match status" value="5"/>
</dbReference>
<dbReference type="InterPro" id="IPR000408">
    <property type="entry name" value="Reg_chr_condens"/>
</dbReference>
<keyword evidence="6" id="KW-1185">Reference proteome</keyword>
<feature type="compositionally biased region" description="Basic and acidic residues" evidence="3">
    <location>
        <begin position="518"/>
        <end position="527"/>
    </location>
</feature>
<proteinExistence type="predicted"/>
<reference evidence="5" key="2">
    <citation type="submission" date="2025-08" db="UniProtKB">
        <authorList>
            <consortium name="Ensembl"/>
        </authorList>
    </citation>
    <scope>IDENTIFICATION</scope>
</reference>
<evidence type="ECO:0000313" key="5">
    <source>
        <dbReference type="Ensembl" id="ENSCHIP00000021658.1"/>
    </source>
</evidence>
<reference evidence="6" key="1">
    <citation type="submission" date="2016-04" db="EMBL/GenBank/DDBJ databases">
        <title>Polished mammalian reference genomes with single-molecule sequencing and chromosome conformation capture applied to the Capra hircus genome.</title>
        <authorList>
            <person name="Bickhart D.M."/>
            <person name="Koren S."/>
            <person name="Rosen B."/>
            <person name="Hastie A."/>
            <person name="Liachko I."/>
            <person name="Sullivan S.T."/>
            <person name="Burton J."/>
            <person name="Sayre B.L."/>
            <person name="Huson H.J."/>
            <person name="Lee J."/>
            <person name="Lam E."/>
            <person name="Kelley C.M."/>
            <person name="Hutchison J.L."/>
            <person name="Zhou Y."/>
            <person name="Sun J."/>
            <person name="Crisa A."/>
            <person name="Schwartz J.C."/>
            <person name="Hammond J.A."/>
            <person name="Schroeder S.G."/>
            <person name="Liu G.E."/>
            <person name="Dunham M."/>
            <person name="Shendure J."/>
            <person name="Sonstegard T.S."/>
            <person name="Phillippy A.M."/>
            <person name="Van Tassell C.P."/>
            <person name="Smith T.P."/>
        </authorList>
    </citation>
    <scope>NUCLEOTIDE SEQUENCE [LARGE SCALE GENOMIC DNA]</scope>
</reference>
<dbReference type="Gene3D" id="2.130.10.30">
    <property type="entry name" value="Regulator of chromosome condensation 1/beta-lactamase-inhibitor protein II"/>
    <property type="match status" value="1"/>
</dbReference>
<evidence type="ECO:0000259" key="4">
    <source>
        <dbReference type="Pfam" id="PF25390"/>
    </source>
</evidence>
<dbReference type="AlphaFoldDB" id="A0A452FBH5"/>
<dbReference type="InterPro" id="IPR051625">
    <property type="entry name" value="Signaling_Regulatory_Domain"/>
</dbReference>
<dbReference type="PANTHER" id="PTHR22872:SF9">
    <property type="entry name" value="X-LINKED RETINITIS PIGMENTOSA GTPASE REGULATOR"/>
    <property type="match status" value="1"/>
</dbReference>
<dbReference type="Pfam" id="PF25390">
    <property type="entry name" value="WD40_RLD"/>
    <property type="match status" value="1"/>
</dbReference>
<dbReference type="PRINTS" id="PR00633">
    <property type="entry name" value="RCCNDNSATION"/>
</dbReference>
<dbReference type="PROSITE" id="PS00626">
    <property type="entry name" value="RCC1_2"/>
    <property type="match status" value="2"/>
</dbReference>
<dbReference type="Proteomes" id="UP000291000">
    <property type="component" value="Unassembled WGS sequence"/>
</dbReference>
<feature type="compositionally biased region" description="Acidic residues" evidence="3">
    <location>
        <begin position="790"/>
        <end position="814"/>
    </location>
</feature>
<feature type="compositionally biased region" description="Low complexity" evidence="3">
    <location>
        <begin position="584"/>
        <end position="595"/>
    </location>
</feature>
<reference evidence="5" key="3">
    <citation type="submission" date="2025-09" db="UniProtKB">
        <authorList>
            <consortium name="Ensembl"/>
        </authorList>
    </citation>
    <scope>IDENTIFICATION</scope>
</reference>
<feature type="compositionally biased region" description="Acidic residues" evidence="3">
    <location>
        <begin position="534"/>
        <end position="545"/>
    </location>
</feature>
<evidence type="ECO:0000256" key="2">
    <source>
        <dbReference type="PROSITE-ProRule" id="PRU00235"/>
    </source>
</evidence>
<dbReference type="Ensembl" id="ENSCHIT00000029511.1">
    <property type="protein sequence ID" value="ENSCHIP00000021658.1"/>
    <property type="gene ID" value="ENSCHIG00000019872.1"/>
</dbReference>
<feature type="compositionally biased region" description="Basic and acidic residues" evidence="3">
    <location>
        <begin position="828"/>
        <end position="905"/>
    </location>
</feature>
<feature type="domain" description="RCC1-like" evidence="4">
    <location>
        <begin position="78"/>
        <end position="355"/>
    </location>
</feature>
<sequence>MLRESLWGPKGLPAPASELRHCLRPGRVDPADFLAEEQAFHSAITMGEPYEMVPDSGAVFTFGKTKFAENIPSKFWFKKDIPVSLSCGDEHTAITTGNNKLFMFGSNNWGQLGLGSKATVNKPTCIKALKPEKVKFVACGRNHTLVLTGGGKVYATGGNNEGQLGLGDTDERSAFHLISFFTSQHKIKQLSAGSNTSAALTEDGELFMWGDNSEGQIGLQNITNMCVPHQVTVGKPISWISCGYYHSAFVTKKAVYTFGLGQFGQLGLGTFTFETSEPKVIESVKDKKISHVCCGENHTALITESGLLYTFGDGRHGKLGLGMENFANQFLPTLCSNFLKYIVHLVACGGCHMLVFATPRLGMAEDIESDEIDDYCLPSAIYVPISDPPLENILQRSLSARVRRRKREKSPDSIRMTGTLPPVEGTSPQPICFSPHLIPFSMSASNLLEKTISENENSMPPMEPDYFQHKMTKEKDTDSLSAEDSESLGETADVLNMTHMLHLNSNEKLKLSPIQKQKKQEIIEKPKQHTTYTESDDSNEYENEEMSPKVTEGRVYKQLLAQGMYAMPATMSMEAFSDEDVGNDSDQQSPQTSTSAEGLQKGTFRHENKCGVYPLNSEEIEKESDDGQSQKDSKAKEIVSEVETDLVNMTDLKDIRKTEENRKNIDMFFDDLPNRDMNIEDEEDKDFVKESKGNKQDTIFDSEQASIEEEDSYLEGESESQQNIADGFQQPESIEFSNDEKEDDEVETNQNLWYSRKFIEQRHEEAKHRLSRIMAKYEFKCHRLSRIPEEQEEDDSEGSGIEEQEIEANEEECGEKEKEEAELLLDDLADRAEDHELFKNEDLVEETDKYTEGKKKDTEDNKSVPKDDHSDTDNSVKKDEKINREERAIHEYNENPKGNMCDRAKSSSSEILEDSESTPTKDIKKSKTAFALI</sequence>
<dbReference type="Bgee" id="ENSCHIG00000019872">
    <property type="expression patterns" value="Expressed in testis and 17 other cell types or tissues"/>
</dbReference>
<dbReference type="PANTHER" id="PTHR22872">
    <property type="entry name" value="BTK-BINDING PROTEIN-RELATED"/>
    <property type="match status" value="1"/>
</dbReference>
<keyword evidence="1" id="KW-0677">Repeat</keyword>
<feature type="region of interest" description="Disordered" evidence="3">
    <location>
        <begin position="782"/>
        <end position="933"/>
    </location>
</feature>
<feature type="compositionally biased region" description="Basic and acidic residues" evidence="3">
    <location>
        <begin position="686"/>
        <end position="695"/>
    </location>
</feature>
<feature type="repeat" description="RCC1" evidence="2">
    <location>
        <begin position="253"/>
        <end position="305"/>
    </location>
</feature>
<evidence type="ECO:0000256" key="1">
    <source>
        <dbReference type="ARBA" id="ARBA00022737"/>
    </source>
</evidence>
<feature type="compositionally biased region" description="Acidic residues" evidence="3">
    <location>
        <begin position="706"/>
        <end position="718"/>
    </location>
</feature>
<dbReference type="InterPro" id="IPR058923">
    <property type="entry name" value="RCC1-like_dom"/>
</dbReference>
<gene>
    <name evidence="5" type="primary">SRPX</name>
</gene>
<feature type="region of interest" description="Disordered" evidence="3">
    <location>
        <begin position="510"/>
        <end position="550"/>
    </location>
</feature>
<dbReference type="GeneTree" id="ENSGT00940000159616"/>
<feature type="repeat" description="RCC1" evidence="2">
    <location>
        <begin position="204"/>
        <end position="253"/>
    </location>
</feature>
<dbReference type="SUPFAM" id="SSF50985">
    <property type="entry name" value="RCC1/BLIP-II"/>
    <property type="match status" value="1"/>
</dbReference>
<feature type="region of interest" description="Disordered" evidence="3">
    <location>
        <begin position="401"/>
        <end position="426"/>
    </location>
</feature>
<accession>A0A452FBH5</accession>
<feature type="repeat" description="RCC1" evidence="2">
    <location>
        <begin position="151"/>
        <end position="203"/>
    </location>
</feature>
<feature type="repeat" description="RCC1" evidence="2">
    <location>
        <begin position="306"/>
        <end position="359"/>
    </location>
</feature>
<name>A0A452FBH5_CAPHI</name>
<feature type="compositionally biased region" description="Polar residues" evidence="3">
    <location>
        <begin position="696"/>
        <end position="705"/>
    </location>
</feature>
<feature type="repeat" description="RCC1" evidence="2">
    <location>
        <begin position="99"/>
        <end position="150"/>
    </location>
</feature>
<dbReference type="InterPro" id="IPR009091">
    <property type="entry name" value="RCC1/BLIP-II"/>
</dbReference>
<feature type="region of interest" description="Disordered" evidence="3">
    <location>
        <begin position="578"/>
        <end position="608"/>
    </location>
</feature>
<organism evidence="5 6">
    <name type="scientific">Capra hircus</name>
    <name type="common">Goat</name>
    <dbReference type="NCBI Taxonomy" id="9925"/>
    <lineage>
        <taxon>Eukaryota</taxon>
        <taxon>Metazoa</taxon>
        <taxon>Chordata</taxon>
        <taxon>Craniata</taxon>
        <taxon>Vertebrata</taxon>
        <taxon>Euteleostomi</taxon>
        <taxon>Mammalia</taxon>
        <taxon>Eutheria</taxon>
        <taxon>Laurasiatheria</taxon>
        <taxon>Artiodactyla</taxon>
        <taxon>Ruminantia</taxon>
        <taxon>Pecora</taxon>
        <taxon>Bovidae</taxon>
        <taxon>Caprinae</taxon>
        <taxon>Capra</taxon>
    </lineage>
</organism>
<evidence type="ECO:0000256" key="3">
    <source>
        <dbReference type="SAM" id="MobiDB-lite"/>
    </source>
</evidence>